<feature type="domain" description="DNA helicase Pif1-like DEAD-box helicase" evidence="3">
    <location>
        <begin position="1272"/>
        <end position="1486"/>
    </location>
</feature>
<reference evidence="6 7" key="1">
    <citation type="journal article" date="2020" name="ISME J.">
        <title>Uncovering the hidden diversity of litter-decomposition mechanisms in mushroom-forming fungi.</title>
        <authorList>
            <person name="Floudas D."/>
            <person name="Bentzer J."/>
            <person name="Ahren D."/>
            <person name="Johansson T."/>
            <person name="Persson P."/>
            <person name="Tunlid A."/>
        </authorList>
    </citation>
    <scope>NUCLEOTIDE SEQUENCE [LARGE SCALE GENOMIC DNA]</scope>
    <source>
        <strain evidence="6 7">CBS 175.51</strain>
    </source>
</reference>
<keyword evidence="1" id="KW-0347">Helicase</keyword>
<keyword evidence="1" id="KW-0227">DNA damage</keyword>
<dbReference type="SUPFAM" id="SSF52540">
    <property type="entry name" value="P-loop containing nucleoside triphosphate hydrolases"/>
    <property type="match status" value="2"/>
</dbReference>
<keyword evidence="1" id="KW-0378">Hydrolase</keyword>
<dbReference type="GO" id="GO:0006310">
    <property type="term" value="P:DNA recombination"/>
    <property type="evidence" value="ECO:0007669"/>
    <property type="project" value="UniProtKB-KW"/>
</dbReference>
<dbReference type="GO" id="GO:0016787">
    <property type="term" value="F:hydrolase activity"/>
    <property type="evidence" value="ECO:0007669"/>
    <property type="project" value="UniProtKB-KW"/>
</dbReference>
<evidence type="ECO:0000313" key="7">
    <source>
        <dbReference type="Proteomes" id="UP000541558"/>
    </source>
</evidence>
<proteinExistence type="inferred from homology"/>
<comment type="similarity">
    <text evidence="1">Belongs to the helicase family.</text>
</comment>
<keyword evidence="1" id="KW-0067">ATP-binding</keyword>
<dbReference type="GO" id="GO:0043139">
    <property type="term" value="F:5'-3' DNA helicase activity"/>
    <property type="evidence" value="ECO:0007669"/>
    <property type="project" value="UniProtKB-EC"/>
</dbReference>
<evidence type="ECO:0000259" key="4">
    <source>
        <dbReference type="Pfam" id="PF14214"/>
    </source>
</evidence>
<dbReference type="PANTHER" id="PTHR47642">
    <property type="entry name" value="ATP-DEPENDENT DNA HELICASE"/>
    <property type="match status" value="1"/>
</dbReference>
<feature type="region of interest" description="Disordered" evidence="2">
    <location>
        <begin position="1848"/>
        <end position="1868"/>
    </location>
</feature>
<dbReference type="GO" id="GO:0005524">
    <property type="term" value="F:ATP binding"/>
    <property type="evidence" value="ECO:0007669"/>
    <property type="project" value="UniProtKB-KW"/>
</dbReference>
<evidence type="ECO:0000256" key="2">
    <source>
        <dbReference type="SAM" id="MobiDB-lite"/>
    </source>
</evidence>
<dbReference type="InterPro" id="IPR027417">
    <property type="entry name" value="P-loop_NTPase"/>
</dbReference>
<dbReference type="Proteomes" id="UP000541558">
    <property type="component" value="Unassembled WGS sequence"/>
</dbReference>
<dbReference type="EC" id="5.6.2.3" evidence="1"/>
<keyword evidence="7" id="KW-1185">Reference proteome</keyword>
<feature type="compositionally biased region" description="Basic and acidic residues" evidence="2">
    <location>
        <begin position="1856"/>
        <end position="1865"/>
    </location>
</feature>
<dbReference type="PANTHER" id="PTHR47642:SF5">
    <property type="entry name" value="ATP-DEPENDENT DNA HELICASE"/>
    <property type="match status" value="1"/>
</dbReference>
<keyword evidence="1" id="KW-0547">Nucleotide-binding</keyword>
<evidence type="ECO:0000259" key="5">
    <source>
        <dbReference type="Pfam" id="PF20209"/>
    </source>
</evidence>
<sequence length="1955" mass="220264">MGPRRPKSVDPDTLPVTDEDLDGPKLNLEPPNPVVHRWPPEPLTAHAQADIVRDLCEDLVPLMFEEAGCAICGQLTLLTDLAPLDTLEVSLDPLIEVGLVRKERKKIEERIKFDKGPVLDRSCSAACLPCIACLAQGKRPVTALANGLWLGDVPKELSILTYAEQCLVARVRSNRCVVRVSCGQSKMMANAISFPCPTPKVYKLLPPRKEELDDVLAFIYTGIKPPSEDDIGRTPMLVRRKVVGAALDWLKLNHVDYSDLRIDRAALEELPEHGSPVEVTVRPMLHGTNVNVAATSVHDNTEEEGTDQGDCPFKVNGLIGGNLSTMSIEAKKAAAIRHIQMGGNVLAIGRADAPESIYDNPQLYPQMYPWLFPYGIGGVGSPRLRGLISDFRQKRWMLLYHDKRFQYDSRFILIAFNHEQIKKGTTASFVLAKRRNFASIVTQVASINPSVVMNLSHRLQEGERVIPETEEEKRCYTLMDQIEHVGEAVPGSVAGKKKMRNNLWSMISYKGAPSWFVTLSPVDHKHPLCLYWADKDIKFSPDFKDYNKRIRLIAKNPVAGARFFHFLVQLFIFHLLRWGDKDGRAGVFGHTSAYFGTVEQQGRMTLHLHMLIWIICALSPQEIKDKLMSDDSEFKRDLIAYLERSHTGDFMTGSMSDMKERYDGKRTAADDPTQRLPVAPPQTECRDYTTCSCTNCDGIKKWRVRYDATVDNILYRSNVHKCYMRHDVVTDGVHKEHVTAKGCINKDGLCCARFPRDLYPETLVDEKGHIFMKKNEPMINCVNDTMVYSFGCNTDCGSLSSGTAVNATAGYVADYIVKQGLKTHQIFSSIYDVFERNQAIWEESKSEGDAARRLILKMANSLTSKVEVGGPMAAMYLLGNPDNYTSHRFVPLYWRQYVNDVLRSWDAASSAFDDSQFQGEAMRVDASYSPLAGQSLEDALEDEDDAAEDDDTVAIARSGTEVIARSSVDDYKLRPSELDSVCLYDWIQCSDRRRMSSSKRRTKGYLSYADSHPQKDSFGITYDLRRMDTVIPSIVGPFLPRKDSEDVDYYGCTMLTLFAPWRSGMDLKSSDETWATAFENYTFLERHSAVIRNMNIRYECYDTRDDYHAQMKSRAAALQREMEDDEGELPEFDEYAEEGDDSGMLDGELAGEWSQRKHGQMVEVEGVLHSAGWATDISVHPADPSDAGSFQPEMILPASQWRSVVASERKKFLDSRANAIPGCNELLDDMDVDVRPMNDARIVPGSYLLSTFTTLDDDVNFRLSRIVAEWTLNKEQERVFRIVANHSISIEAAPLRMYVGGMGGTGKTSAIKALLQWFQERGESYRMVVVAPTGSAASIVKGSTWHSFLGVNTNTARKCVNSRSDASLVQARKRLRGVEYLFLDEISMVSCQDLFLIDGRLKDITLVDDTPFGGINVIVAGDFAQLPPAKGQPLYSGEVSRSQLARQVQRDQENTLGMLTWHHFVTVVILKQNMRQRGVSENDHRMRRALEHMRYKDCDYDDIEFLRSRIPEFNPELTLNDDRWRDVSVITAWNTHKDQINEMNAKRFALEHHEELRYFYSIDKQAQATGGQRKRKSTATSTRPIRLTTTVQQALWMSPPYTSEHIPACIPICKGMPIMIRSNEATELCITKGQEAVVHGWTSHEIPGYPDKFALDTLFVELVNPPKTVQLPHLPSNIVPLTKISTSISAVLPNDRRLSISRKQVPVQLNFAMTDYASQGKTRSVNPVDIKHCRNHQAIYTALSRGTSADDTLILRDFNASKLTGGLSGYLRQEFRTLELLDEITTLRYEGVLPPDQVGRLRESTVKAYQAWKSQAKREDVSTCVLGASKKRKASGETEDYIIAENSGKVHKRAKHDQPSEESDGKLYPPVAVGFEPNEVVKGIPMARGSDGIIIALIHSVSLRARYTGGHTTRSSNKVLGPRRYGVPSWTQWYRYIRLGTVDEWVHPNRRSRWG</sequence>
<evidence type="ECO:0000259" key="3">
    <source>
        <dbReference type="Pfam" id="PF05970"/>
    </source>
</evidence>
<evidence type="ECO:0000313" key="6">
    <source>
        <dbReference type="EMBL" id="KAF5336919.1"/>
    </source>
</evidence>
<comment type="caution">
    <text evidence="6">The sequence shown here is derived from an EMBL/GenBank/DDBJ whole genome shotgun (WGS) entry which is preliminary data.</text>
</comment>
<dbReference type="Pfam" id="PF20209">
    <property type="entry name" value="DUF6570"/>
    <property type="match status" value="1"/>
</dbReference>
<feature type="region of interest" description="Disordered" evidence="2">
    <location>
        <begin position="1"/>
        <end position="27"/>
    </location>
</feature>
<organism evidence="6 7">
    <name type="scientific">Ephemerocybe angulata</name>
    <dbReference type="NCBI Taxonomy" id="980116"/>
    <lineage>
        <taxon>Eukaryota</taxon>
        <taxon>Fungi</taxon>
        <taxon>Dikarya</taxon>
        <taxon>Basidiomycota</taxon>
        <taxon>Agaricomycotina</taxon>
        <taxon>Agaricomycetes</taxon>
        <taxon>Agaricomycetidae</taxon>
        <taxon>Agaricales</taxon>
        <taxon>Agaricineae</taxon>
        <taxon>Psathyrellaceae</taxon>
        <taxon>Ephemerocybe</taxon>
    </lineage>
</organism>
<dbReference type="EMBL" id="JAACJK010000057">
    <property type="protein sequence ID" value="KAF5336919.1"/>
    <property type="molecule type" value="Genomic_DNA"/>
</dbReference>
<keyword evidence="1" id="KW-0234">DNA repair</keyword>
<accession>A0A8H5C864</accession>
<dbReference type="Pfam" id="PF14214">
    <property type="entry name" value="Helitron_like_N"/>
    <property type="match status" value="1"/>
</dbReference>
<dbReference type="Gene3D" id="3.40.50.300">
    <property type="entry name" value="P-loop containing nucleotide triphosphate hydrolases"/>
    <property type="match status" value="1"/>
</dbReference>
<feature type="domain" description="DUF6570" evidence="5">
    <location>
        <begin position="137"/>
        <end position="267"/>
    </location>
</feature>
<dbReference type="OrthoDB" id="3259294at2759"/>
<keyword evidence="1" id="KW-0233">DNA recombination</keyword>
<dbReference type="InterPro" id="IPR051055">
    <property type="entry name" value="PIF1_helicase"/>
</dbReference>
<comment type="cofactor">
    <cofactor evidence="1">
        <name>Mg(2+)</name>
        <dbReference type="ChEBI" id="CHEBI:18420"/>
    </cofactor>
</comment>
<feature type="domain" description="Helitron helicase-like" evidence="4">
    <location>
        <begin position="395"/>
        <end position="612"/>
    </location>
</feature>
<dbReference type="InterPro" id="IPR010285">
    <property type="entry name" value="DNA_helicase_pif1-like_DEAD"/>
</dbReference>
<dbReference type="InterPro" id="IPR046700">
    <property type="entry name" value="DUF6570"/>
</dbReference>
<protein>
    <recommendedName>
        <fullName evidence="1">ATP-dependent DNA helicase</fullName>
        <ecNumber evidence="1">5.6.2.3</ecNumber>
    </recommendedName>
</protein>
<dbReference type="Pfam" id="PF05970">
    <property type="entry name" value="PIF1"/>
    <property type="match status" value="1"/>
</dbReference>
<evidence type="ECO:0000256" key="1">
    <source>
        <dbReference type="RuleBase" id="RU363044"/>
    </source>
</evidence>
<dbReference type="GO" id="GO:0006281">
    <property type="term" value="P:DNA repair"/>
    <property type="evidence" value="ECO:0007669"/>
    <property type="project" value="UniProtKB-KW"/>
</dbReference>
<dbReference type="InterPro" id="IPR025476">
    <property type="entry name" value="Helitron_helicase-like"/>
</dbReference>
<gene>
    <name evidence="6" type="ORF">D9611_002865</name>
</gene>
<dbReference type="GO" id="GO:0000723">
    <property type="term" value="P:telomere maintenance"/>
    <property type="evidence" value="ECO:0007669"/>
    <property type="project" value="InterPro"/>
</dbReference>
<comment type="catalytic activity">
    <reaction evidence="1">
        <text>ATP + H2O = ADP + phosphate + H(+)</text>
        <dbReference type="Rhea" id="RHEA:13065"/>
        <dbReference type="ChEBI" id="CHEBI:15377"/>
        <dbReference type="ChEBI" id="CHEBI:15378"/>
        <dbReference type="ChEBI" id="CHEBI:30616"/>
        <dbReference type="ChEBI" id="CHEBI:43474"/>
        <dbReference type="ChEBI" id="CHEBI:456216"/>
        <dbReference type="EC" id="5.6.2.3"/>
    </reaction>
</comment>
<name>A0A8H5C864_9AGAR</name>